<dbReference type="RefSeq" id="WP_248432595.1">
    <property type="nucleotide sequence ID" value="NZ_CP096205.1"/>
</dbReference>
<evidence type="ECO:0000313" key="2">
    <source>
        <dbReference type="Proteomes" id="UP000830583"/>
    </source>
</evidence>
<sequence>MPLSGTYSIPGDYNTISDAAIALNTFGISSSVVFNVAVNHTEIAPAGISALLPGGIVFGSISGTSFTNTIVFQKSGIGTNPIVIAGENHFAGGIMDAVIKFIGSDYITFDGIDVSENPLNSNAVIASNNMTEFGYAFFKASNTDGAKNNVIRNCTIKLNTGLSNYQNTFGVYSSTITTAVNGLTLANTTSVLGSNSDNSLQSNVIEGANSGIVVIGSNTAAAMDSGWVIDGNTITDFGIGNGEANSLYQKLGTTAQGILVNQSYNFSVSNNSVTSVSGTLLTPIPIAGIVFGWSGSVVQPSGTYINVCQNNTIAITNNLNESMYGVWSRIGNATSNVTIFGNTISLINTATSVLVSKEAKGIFQHIAIGDLTISNNQVQISYLNTNHSDVIHFIQADVATTIKREIIGNTLSTPSGQTLRTNGAVTGISHQGVTSNELSINQNSISINKGNDNTASVFYGIYSASTSAAINYSITGNTILLQNDTPTSGNTIVSGIFCNDGLNTIDKTISNNIITIQTNNIGGTTHGILSGKVNQATISENQIIISNHCATINGILLTTGSVSNQLNGNIITISPVNMPGVSTNIRGINNAVGILNTNLNEITVAPSFDSAANVFVNLFGIDNVVANSSISNNTRVTLSPVFNIDAITGNMAVIRNTASNVEIAINQLVELNAVNNSGNITASGILNSGANSLIQNNVMLSLAATTQTTANIIGIESATAGAGTQILGNSNVLLSVNSATNVSARGISVVNAFVKNNSNISINAIASTTSSTYGISGTGEIENNIITVTANAQTGITGTAGILSGLNTLVKDNEITTNFVTASGNALAMGINSTNANSSIVNNTIDHTVVSNVSDASATWRGEVYGIRSYGENTTVENNKIIRVFGSMGRGTTYFEAAGVFLDRAENPIVLGNTISNVSCNGTARDRIYLSGIYVTGNSHNGLIKNNKIFNISFNCSVTGTIFIPPFFNVDIPANTNGIWVRIADNTIASDYTIVNNHISKLYHNNTSKIGGIFGLALSTKELNYKVYHNTILIGDNDTMVTSNTTSHFGGTAVGFVNRVGSGSLDLRNNILYVNIMPRFSGYVSALAAVKSHNNNITELSTNPGQSTVRPVNYHAASNNNLFYAPSVHGRRSYFYCEGDGLGTEYNRFNIDHNTTAINDPNINISPSFSGCTSKYKTLMAGSDSNSFYQNVTLVEGTDNQEGVWTPVGETFAELGAQLIDPIYDLDFNNVSRGSAIDMGAVQFNGETTQAPEIVYSPLTLSGCGLVPTSLVLENVQITDNAGIYVSGTLIPRLYYRINSGAWSSVAGTLVSGDANNGFWNFTLTGLSAGTLSYYVIAQDKLSKIGAIPGSGLVACNVNSITTHPTSPNTLTLGGAVATYALGSWSSTPDIGKAVVIDDDLVISSSLDACSVLVKVGRTVTVASEIYLTVLNEVVVETGANLIFDDKASLVQINNVANIGDIEYNRIASVKKLDYVYWSSPVFGNGGVSGFNINNLSANPTEITGPKYKWNTLQNNNNGTGGNISQGIWVNANANLMESGKGYIVRAPNSFSETTNQPYQATFSGVPFNGDLSYPIYRGDYTGVDYTGLNGQTITNLDDNFNLIGNPYPSAISAARFIFRNTPANGGNVIGGVRVWTHGNSPSTSYQDPFYGSFAYNYTSNDYIIYTLLGSTCCPALEDDFMIAAGQGFFVQMQDGIAASDFAYFNNSMRSKNYTNANFYRTSNLTEFVDFTFEKHRIWLDILDSNLSSNRTLLGYADGATFGLDDLFDATTKEIAALQIYSFAEETKTTTQARPLPFDSNDEVSIGVTIPDQGQYTIAIAGIDGLFDFTSIYLKDIFLNLVHDLKESPYHFQAEKGVMNNRFQIVYQNSNLSQPDFNVGSVTAFVKNNEIHIKSSLDEINEITLFDLTGRKIYQKKIITKETIISDLNIANQTILIQLKMSDNQLITKKIIF</sequence>
<organism evidence="1 2">
    <name type="scientific">Flavobacterium azooxidireducens</name>
    <dbReference type="NCBI Taxonomy" id="1871076"/>
    <lineage>
        <taxon>Bacteria</taxon>
        <taxon>Pseudomonadati</taxon>
        <taxon>Bacteroidota</taxon>
        <taxon>Flavobacteriia</taxon>
        <taxon>Flavobacteriales</taxon>
        <taxon>Flavobacteriaceae</taxon>
        <taxon>Flavobacterium</taxon>
    </lineage>
</organism>
<dbReference type="EMBL" id="CP096205">
    <property type="protein sequence ID" value="UPQ77697.1"/>
    <property type="molecule type" value="Genomic_DNA"/>
</dbReference>
<keyword evidence="2" id="KW-1185">Reference proteome</keyword>
<evidence type="ECO:0008006" key="3">
    <source>
        <dbReference type="Google" id="ProtNLM"/>
    </source>
</evidence>
<dbReference type="Proteomes" id="UP000830583">
    <property type="component" value="Chromosome"/>
</dbReference>
<dbReference type="SMART" id="SM00710">
    <property type="entry name" value="PbH1"/>
    <property type="match status" value="13"/>
</dbReference>
<proteinExistence type="predicted"/>
<gene>
    <name evidence="1" type="ORF">M0M57_08625</name>
</gene>
<name>A0ABY4KA82_9FLAO</name>
<evidence type="ECO:0000313" key="1">
    <source>
        <dbReference type="EMBL" id="UPQ77697.1"/>
    </source>
</evidence>
<dbReference type="InterPro" id="IPR006626">
    <property type="entry name" value="PbH1"/>
</dbReference>
<protein>
    <recommendedName>
        <fullName evidence="3">T9SS sorting signal type C domain-containing protein</fullName>
    </recommendedName>
</protein>
<accession>A0ABY4KA82</accession>
<reference evidence="1" key="1">
    <citation type="submission" date="2022-04" db="EMBL/GenBank/DDBJ databases">
        <title>Consumption of N2O by Flavobacterium azooxidireducens sp. nov. isolated from Decomposing Leaf Litter of Phragmites australis (Cav.).</title>
        <authorList>
            <person name="Behrendt U."/>
            <person name="Spanner T."/>
            <person name="Augustin J."/>
            <person name="Horn M.A."/>
            <person name="Kolb S."/>
            <person name="Ulrich A."/>
        </authorList>
    </citation>
    <scope>NUCLEOTIDE SEQUENCE</scope>
    <source>
        <strain evidence="1">IGB 4-14</strain>
    </source>
</reference>